<sequence>MNILAIDIGGTKISAALINPNNQLTQHTQITTPASASPRQLYEALKLITSPLKAHADAVAVASTGIICGGILTALNPANLGGLKDFHLKQTLSTLTGLPCWILNDAQAAAWAEYHYRHETISDMAFITVSTGVGGGLIQQGKLQLGKRGVAGHLGHTIADPYGPICGCGRYGCVEAIASGRAIASQAIDELAGHDAKAIFTAYHQGNKQAKEIIQRSANTIANLIVDIKAITDADCVVLGGSVGLANGYIELIQTTIAQQPSALQVPVLPAHYHHNAGLWGAALWAREQ</sequence>
<dbReference type="InterPro" id="IPR043129">
    <property type="entry name" value="ATPase_NBD"/>
</dbReference>
<dbReference type="Gene3D" id="3.30.420.40">
    <property type="match status" value="2"/>
</dbReference>
<organism evidence="2 3">
    <name type="scientific">Providencia rettgeri</name>
    <dbReference type="NCBI Taxonomy" id="587"/>
    <lineage>
        <taxon>Bacteria</taxon>
        <taxon>Pseudomonadati</taxon>
        <taxon>Pseudomonadota</taxon>
        <taxon>Gammaproteobacteria</taxon>
        <taxon>Enterobacterales</taxon>
        <taxon>Morganellaceae</taxon>
        <taxon>Providencia</taxon>
    </lineage>
</organism>
<dbReference type="Proteomes" id="UP000824410">
    <property type="component" value="Unassembled WGS sequence"/>
</dbReference>
<evidence type="ECO:0000256" key="1">
    <source>
        <dbReference type="ARBA" id="ARBA00023277"/>
    </source>
</evidence>
<name>A0A1J0E901_PRORE</name>
<dbReference type="Pfam" id="PF00480">
    <property type="entry name" value="ROK"/>
    <property type="match status" value="1"/>
</dbReference>
<protein>
    <submittedName>
        <fullName evidence="2">ROK family protein</fullName>
    </submittedName>
</protein>
<dbReference type="SUPFAM" id="SSF53067">
    <property type="entry name" value="Actin-like ATPase domain"/>
    <property type="match status" value="1"/>
</dbReference>
<dbReference type="InterPro" id="IPR049874">
    <property type="entry name" value="ROK_cs"/>
</dbReference>
<dbReference type="CDD" id="cd24069">
    <property type="entry name" value="ASKHA_NBD_ROK_EcNanK-like"/>
    <property type="match status" value="1"/>
</dbReference>
<dbReference type="InterPro" id="IPR000600">
    <property type="entry name" value="ROK"/>
</dbReference>
<dbReference type="NCBIfam" id="NF047821">
    <property type="entry name" value="NactlManKinNanK"/>
    <property type="match status" value="1"/>
</dbReference>
<dbReference type="NCBIfam" id="NF003461">
    <property type="entry name" value="PRK05082.1"/>
    <property type="match status" value="1"/>
</dbReference>
<dbReference type="GO" id="GO:0009384">
    <property type="term" value="F:N-acylmannosamine kinase activity"/>
    <property type="evidence" value="ECO:0007669"/>
    <property type="project" value="TreeGrafter"/>
</dbReference>
<keyword evidence="1" id="KW-0119">Carbohydrate metabolism</keyword>
<dbReference type="AlphaFoldDB" id="A0A1J0E901"/>
<dbReference type="PANTHER" id="PTHR18964:SF169">
    <property type="entry name" value="N-ACETYLMANNOSAMINE KINASE"/>
    <property type="match status" value="1"/>
</dbReference>
<reference evidence="2" key="1">
    <citation type="submission" date="2019-02" db="EMBL/GenBank/DDBJ databases">
        <title>Genomic characterization of isolates from hospital effluents in KZN, South Africa.</title>
        <authorList>
            <person name="Ntshobeni N."/>
            <person name="Allam M."/>
            <person name="Ismail A."/>
            <person name="Amoako D."/>
            <person name="Essack S."/>
            <person name="Chenia H."/>
        </authorList>
    </citation>
    <scope>NUCLEOTIDE SEQUENCE</scope>
    <source>
        <strain evidence="2">AFE97_S1</strain>
    </source>
</reference>
<dbReference type="OrthoDB" id="8772678at2"/>
<dbReference type="GO" id="GO:0019262">
    <property type="term" value="P:N-acetylneuraminate catabolic process"/>
    <property type="evidence" value="ECO:0007669"/>
    <property type="project" value="TreeGrafter"/>
</dbReference>
<dbReference type="PROSITE" id="PS01125">
    <property type="entry name" value="ROK"/>
    <property type="match status" value="1"/>
</dbReference>
<gene>
    <name evidence="2" type="ORF">EX242_13325</name>
</gene>
<dbReference type="EMBL" id="SHDO01000010">
    <property type="protein sequence ID" value="MBX6981238.1"/>
    <property type="molecule type" value="Genomic_DNA"/>
</dbReference>
<dbReference type="RefSeq" id="WP_042843485.1">
    <property type="nucleotide sequence ID" value="NZ_ABEXNG020000133.1"/>
</dbReference>
<evidence type="ECO:0000313" key="3">
    <source>
        <dbReference type="Proteomes" id="UP000824410"/>
    </source>
</evidence>
<proteinExistence type="predicted"/>
<accession>A0A1J0E901</accession>
<dbReference type="KEGG" id="prg:RB151_025100"/>
<dbReference type="PANTHER" id="PTHR18964">
    <property type="entry name" value="ROK (REPRESSOR, ORF, KINASE) FAMILY"/>
    <property type="match status" value="1"/>
</dbReference>
<comment type="caution">
    <text evidence="2">The sequence shown here is derived from an EMBL/GenBank/DDBJ whole genome shotgun (WGS) entry which is preliminary data.</text>
</comment>
<evidence type="ECO:0000313" key="2">
    <source>
        <dbReference type="EMBL" id="MBX6981238.1"/>
    </source>
</evidence>